<dbReference type="AlphaFoldDB" id="A0A916RHN8"/>
<evidence type="ECO:0000313" key="3">
    <source>
        <dbReference type="Proteomes" id="UP000648801"/>
    </source>
</evidence>
<accession>A0A916RHN8</accession>
<feature type="chain" id="PRO_5037380047" evidence="1">
    <location>
        <begin position="20"/>
        <end position="308"/>
    </location>
</feature>
<keyword evidence="1" id="KW-0732">Signal</keyword>
<organism evidence="2 3">
    <name type="scientific">Edaphobacter acidisoli</name>
    <dbReference type="NCBI Taxonomy" id="2040573"/>
    <lineage>
        <taxon>Bacteria</taxon>
        <taxon>Pseudomonadati</taxon>
        <taxon>Acidobacteriota</taxon>
        <taxon>Terriglobia</taxon>
        <taxon>Terriglobales</taxon>
        <taxon>Acidobacteriaceae</taxon>
        <taxon>Edaphobacter</taxon>
    </lineage>
</organism>
<dbReference type="CDD" id="cd08983">
    <property type="entry name" value="GH43_Bt3655-like"/>
    <property type="match status" value="1"/>
</dbReference>
<dbReference type="Gene3D" id="2.115.10.20">
    <property type="entry name" value="Glycosyl hydrolase domain, family 43"/>
    <property type="match status" value="1"/>
</dbReference>
<dbReference type="SUPFAM" id="SSF75005">
    <property type="entry name" value="Arabinanase/levansucrase/invertase"/>
    <property type="match status" value="1"/>
</dbReference>
<dbReference type="EMBL" id="BMJB01000001">
    <property type="protein sequence ID" value="GGA54161.1"/>
    <property type="molecule type" value="Genomic_DNA"/>
</dbReference>
<feature type="signal peptide" evidence="1">
    <location>
        <begin position="1"/>
        <end position="19"/>
    </location>
</feature>
<keyword evidence="3" id="KW-1185">Reference proteome</keyword>
<reference evidence="2" key="1">
    <citation type="journal article" date="2014" name="Int. J. Syst. Evol. Microbiol.">
        <title>Complete genome sequence of Corynebacterium casei LMG S-19264T (=DSM 44701T), isolated from a smear-ripened cheese.</title>
        <authorList>
            <consortium name="US DOE Joint Genome Institute (JGI-PGF)"/>
            <person name="Walter F."/>
            <person name="Albersmeier A."/>
            <person name="Kalinowski J."/>
            <person name="Ruckert C."/>
        </authorList>
    </citation>
    <scope>NUCLEOTIDE SEQUENCE</scope>
    <source>
        <strain evidence="2">CGMCC 1.15447</strain>
    </source>
</reference>
<sequence length="308" mass="35132">MRRLLVLVCLLGCSAACFAADAYVFAYFKEPGTSGIYLALSRDGYKFVPLNDGQPWIKPERPGEIMRDVFITRDPSGDGFRMVWTWGWKGDSLGYAESKDLMTWSAQREVPIMGDFPAVRNVWAPETYWDAKAKEWLLIWSSSFNGSDAGNRIWASRTRDFRTFSKPEVFFDPGFVVIDATMFHGLVAGREQWALVVKDQTEEPLRYQVRWAAGPTVEGPWVPLSGPITESWSEGPSVVRVGDEFVVYYDHYRAPRARYEGVETKDWVHWESVDDRMDFPQGAKHGSFFRVSEAEAERLLSRHDGAAK</sequence>
<name>A0A916RHN8_9BACT</name>
<gene>
    <name evidence="2" type="ORF">GCM10011507_01730</name>
</gene>
<dbReference type="InterPro" id="IPR023296">
    <property type="entry name" value="Glyco_hydro_beta-prop_sf"/>
</dbReference>
<dbReference type="RefSeq" id="WP_188757490.1">
    <property type="nucleotide sequence ID" value="NZ_BMJB01000001.1"/>
</dbReference>
<proteinExistence type="predicted"/>
<evidence type="ECO:0000256" key="1">
    <source>
        <dbReference type="SAM" id="SignalP"/>
    </source>
</evidence>
<dbReference type="Proteomes" id="UP000648801">
    <property type="component" value="Unassembled WGS sequence"/>
</dbReference>
<evidence type="ECO:0000313" key="2">
    <source>
        <dbReference type="EMBL" id="GGA54161.1"/>
    </source>
</evidence>
<comment type="caution">
    <text evidence="2">The sequence shown here is derived from an EMBL/GenBank/DDBJ whole genome shotgun (WGS) entry which is preliminary data.</text>
</comment>
<reference evidence="2" key="2">
    <citation type="submission" date="2020-09" db="EMBL/GenBank/DDBJ databases">
        <authorList>
            <person name="Sun Q."/>
            <person name="Zhou Y."/>
        </authorList>
    </citation>
    <scope>NUCLEOTIDE SEQUENCE</scope>
    <source>
        <strain evidence="2">CGMCC 1.15447</strain>
    </source>
</reference>
<protein>
    <submittedName>
        <fullName evidence="2">Arabinosidase</fullName>
    </submittedName>
</protein>